<protein>
    <submittedName>
        <fullName evidence="2">Uncharacterized protein</fullName>
    </submittedName>
</protein>
<name>A0AA47MVQ4_MERPO</name>
<reference evidence="2" key="1">
    <citation type="journal article" date="2023" name="Front. Mar. Sci.">
        <title>A new Merluccius polli reference genome to investigate the effects of global change in West African waters.</title>
        <authorList>
            <person name="Mateo J.L."/>
            <person name="Blanco-Fernandez C."/>
            <person name="Garcia-Vazquez E."/>
            <person name="Machado-Schiaffino G."/>
        </authorList>
    </citation>
    <scope>NUCLEOTIDE SEQUENCE</scope>
    <source>
        <strain evidence="2">C29</strain>
        <tissue evidence="2">Fin</tissue>
    </source>
</reference>
<dbReference type="EMBL" id="JAOPHQ010002300">
    <property type="protein sequence ID" value="KAK0147492.1"/>
    <property type="molecule type" value="Genomic_DNA"/>
</dbReference>
<gene>
    <name evidence="2" type="ORF">N1851_013025</name>
</gene>
<keyword evidence="3" id="KW-1185">Reference proteome</keyword>
<feature type="region of interest" description="Disordered" evidence="1">
    <location>
        <begin position="98"/>
        <end position="123"/>
    </location>
</feature>
<proteinExistence type="predicted"/>
<dbReference type="AlphaFoldDB" id="A0AA47MVQ4"/>
<evidence type="ECO:0000256" key="1">
    <source>
        <dbReference type="SAM" id="MobiDB-lite"/>
    </source>
</evidence>
<organism evidence="2 3">
    <name type="scientific">Merluccius polli</name>
    <name type="common">Benguela hake</name>
    <name type="synonym">Merluccius cadenati</name>
    <dbReference type="NCBI Taxonomy" id="89951"/>
    <lineage>
        <taxon>Eukaryota</taxon>
        <taxon>Metazoa</taxon>
        <taxon>Chordata</taxon>
        <taxon>Craniata</taxon>
        <taxon>Vertebrata</taxon>
        <taxon>Euteleostomi</taxon>
        <taxon>Actinopterygii</taxon>
        <taxon>Neopterygii</taxon>
        <taxon>Teleostei</taxon>
        <taxon>Neoteleostei</taxon>
        <taxon>Acanthomorphata</taxon>
        <taxon>Zeiogadaria</taxon>
        <taxon>Gadariae</taxon>
        <taxon>Gadiformes</taxon>
        <taxon>Gadoidei</taxon>
        <taxon>Merlucciidae</taxon>
        <taxon>Merluccius</taxon>
    </lineage>
</organism>
<dbReference type="Proteomes" id="UP001174136">
    <property type="component" value="Unassembled WGS sequence"/>
</dbReference>
<accession>A0AA47MVQ4</accession>
<feature type="compositionally biased region" description="Polar residues" evidence="1">
    <location>
        <begin position="98"/>
        <end position="115"/>
    </location>
</feature>
<evidence type="ECO:0000313" key="2">
    <source>
        <dbReference type="EMBL" id="KAK0147492.1"/>
    </source>
</evidence>
<comment type="caution">
    <text evidence="2">The sequence shown here is derived from an EMBL/GenBank/DDBJ whole genome shotgun (WGS) entry which is preliminary data.</text>
</comment>
<sequence length="123" mass="13970">MWGKRFTYHGLPPAGEQAKGKEEEKTGRVICPRSFHAYNCTTTIGAISYSPFYLLFGRSPRLPEVGIVANKKENMNMWRNGGGGWMKHIRSHPRLQLSQRLEENSSTTSKPMGQKSSREVVSW</sequence>
<evidence type="ECO:0000313" key="3">
    <source>
        <dbReference type="Proteomes" id="UP001174136"/>
    </source>
</evidence>